<dbReference type="InterPro" id="IPR002372">
    <property type="entry name" value="PQQ_rpt_dom"/>
</dbReference>
<evidence type="ECO:0000259" key="2">
    <source>
        <dbReference type="Pfam" id="PF13360"/>
    </source>
</evidence>
<reference evidence="3" key="1">
    <citation type="journal article" date="2014" name="Front. Microbiol.">
        <title>High frequency of phylogenetically diverse reductive dehalogenase-homologous genes in deep subseafloor sedimentary metagenomes.</title>
        <authorList>
            <person name="Kawai M."/>
            <person name="Futagami T."/>
            <person name="Toyoda A."/>
            <person name="Takaki Y."/>
            <person name="Nishi S."/>
            <person name="Hori S."/>
            <person name="Arai W."/>
            <person name="Tsubouchi T."/>
            <person name="Morono Y."/>
            <person name="Uchiyama I."/>
            <person name="Ito T."/>
            <person name="Fujiyama A."/>
            <person name="Inagaki F."/>
            <person name="Takami H."/>
        </authorList>
    </citation>
    <scope>NUCLEOTIDE SEQUENCE</scope>
    <source>
        <strain evidence="3">Expedition CK06-06</strain>
    </source>
</reference>
<comment type="caution">
    <text evidence="3">The sequence shown here is derived from an EMBL/GenBank/DDBJ whole genome shotgun (WGS) entry which is preliminary data.</text>
</comment>
<proteinExistence type="predicted"/>
<sequence length="226" mass="25190">LWNRQSHTGKPKVKRHLKSSHATPTPCTDGNYVVAFFGSEGMYCCDMQGHLIWKKDLGKLDWGYYRMRSAQWGGGSSPIIHKQMVIIQCDVQKSSFIAAFNLKDGSQLWRTPRNDVPTWGTPTVYSGKKHSQIIVNGYRHIGGYDIEAGKEIWKMTGGGDIPVPTPIVAHNLIYITNAHGRMSPIYAVHVSATGDISLAKDTSSNQYVAWSYSRGGNYIPTPIIYN</sequence>
<dbReference type="PANTHER" id="PTHR34512:SF30">
    <property type="entry name" value="OUTER MEMBRANE PROTEIN ASSEMBLY FACTOR BAMB"/>
    <property type="match status" value="1"/>
</dbReference>
<dbReference type="EMBL" id="BARS01053423">
    <property type="protein sequence ID" value="GAG51410.1"/>
    <property type="molecule type" value="Genomic_DNA"/>
</dbReference>
<dbReference type="InterPro" id="IPR011047">
    <property type="entry name" value="Quinoprotein_ADH-like_sf"/>
</dbReference>
<gene>
    <name evidence="3" type="ORF">S01H1_79272</name>
</gene>
<dbReference type="PANTHER" id="PTHR34512">
    <property type="entry name" value="CELL SURFACE PROTEIN"/>
    <property type="match status" value="1"/>
</dbReference>
<feature type="non-terminal residue" evidence="3">
    <location>
        <position position="1"/>
    </location>
</feature>
<accession>X0Y6M5</accession>
<protein>
    <recommendedName>
        <fullName evidence="2">Pyrrolo-quinoline quinone repeat domain-containing protein</fullName>
    </recommendedName>
</protein>
<evidence type="ECO:0000256" key="1">
    <source>
        <dbReference type="SAM" id="MobiDB-lite"/>
    </source>
</evidence>
<dbReference type="AlphaFoldDB" id="X0Y6M5"/>
<name>X0Y6M5_9ZZZZ</name>
<feature type="domain" description="Pyrrolo-quinoline quinone repeat" evidence="2">
    <location>
        <begin position="58"/>
        <end position="181"/>
    </location>
</feature>
<feature type="region of interest" description="Disordered" evidence="1">
    <location>
        <begin position="1"/>
        <end position="23"/>
    </location>
</feature>
<dbReference type="Gene3D" id="2.130.10.10">
    <property type="entry name" value="YVTN repeat-like/Quinoprotein amine dehydrogenase"/>
    <property type="match status" value="1"/>
</dbReference>
<feature type="non-terminal residue" evidence="3">
    <location>
        <position position="226"/>
    </location>
</feature>
<dbReference type="SUPFAM" id="SSF50998">
    <property type="entry name" value="Quinoprotein alcohol dehydrogenase-like"/>
    <property type="match status" value="1"/>
</dbReference>
<dbReference type="InterPro" id="IPR015943">
    <property type="entry name" value="WD40/YVTN_repeat-like_dom_sf"/>
</dbReference>
<feature type="compositionally biased region" description="Basic residues" evidence="1">
    <location>
        <begin position="7"/>
        <end position="19"/>
    </location>
</feature>
<evidence type="ECO:0000313" key="3">
    <source>
        <dbReference type="EMBL" id="GAG51410.1"/>
    </source>
</evidence>
<dbReference type="Pfam" id="PF13360">
    <property type="entry name" value="PQQ_2"/>
    <property type="match status" value="1"/>
</dbReference>
<organism evidence="3">
    <name type="scientific">marine sediment metagenome</name>
    <dbReference type="NCBI Taxonomy" id="412755"/>
    <lineage>
        <taxon>unclassified sequences</taxon>
        <taxon>metagenomes</taxon>
        <taxon>ecological metagenomes</taxon>
    </lineage>
</organism>